<proteinExistence type="predicted"/>
<evidence type="ECO:0000313" key="1">
    <source>
        <dbReference type="EMBL" id="PZW28412.1"/>
    </source>
</evidence>
<comment type="caution">
    <text evidence="1">The sequence shown here is derived from an EMBL/GenBank/DDBJ whole genome shotgun (WGS) entry which is preliminary data.</text>
</comment>
<dbReference type="EMBL" id="QKUF01000010">
    <property type="protein sequence ID" value="PZW28412.1"/>
    <property type="molecule type" value="Genomic_DNA"/>
</dbReference>
<reference evidence="1 2" key="1">
    <citation type="submission" date="2018-06" db="EMBL/GenBank/DDBJ databases">
        <title>Genomic Encyclopedia of Archaeal and Bacterial Type Strains, Phase II (KMG-II): from individual species to whole genera.</title>
        <authorList>
            <person name="Goeker M."/>
        </authorList>
    </citation>
    <scope>NUCLEOTIDE SEQUENCE [LARGE SCALE GENOMIC DNA]</scope>
    <source>
        <strain evidence="1 2">ATCC BAA-1881</strain>
    </source>
</reference>
<name>A0A326U570_THEHA</name>
<sequence length="152" mass="17548">MSSDAYILGKLAGIIEEHTNIKVEQIHETPLFYYTEGIKKLTRDQKGELIAKLLKQLPKDLNLSKPFTGERSVNFWLGYYHEKMKEVTGTQREPGEIRRRKPDPFTTRHTIRLTDKEKEFVDARGGSPYIRFLIHREMAQGKAENNQEAGGS</sequence>
<protein>
    <submittedName>
        <fullName evidence="1">Uncharacterized protein</fullName>
    </submittedName>
</protein>
<dbReference type="Proteomes" id="UP000248806">
    <property type="component" value="Unassembled WGS sequence"/>
</dbReference>
<dbReference type="RefSeq" id="WP_111323550.1">
    <property type="nucleotide sequence ID" value="NZ_BIFX01000001.1"/>
</dbReference>
<keyword evidence="2" id="KW-1185">Reference proteome</keyword>
<dbReference type="AlphaFoldDB" id="A0A326U570"/>
<organism evidence="1 2">
    <name type="scientific">Thermosporothrix hazakensis</name>
    <dbReference type="NCBI Taxonomy" id="644383"/>
    <lineage>
        <taxon>Bacteria</taxon>
        <taxon>Bacillati</taxon>
        <taxon>Chloroflexota</taxon>
        <taxon>Ktedonobacteria</taxon>
        <taxon>Ktedonobacterales</taxon>
        <taxon>Thermosporotrichaceae</taxon>
        <taxon>Thermosporothrix</taxon>
    </lineage>
</organism>
<evidence type="ECO:0000313" key="2">
    <source>
        <dbReference type="Proteomes" id="UP000248806"/>
    </source>
</evidence>
<accession>A0A326U570</accession>
<gene>
    <name evidence="1" type="ORF">EI42_03166</name>
</gene>